<dbReference type="Proteomes" id="UP001521116">
    <property type="component" value="Unassembled WGS sequence"/>
</dbReference>
<evidence type="ECO:0000256" key="2">
    <source>
        <dbReference type="ARBA" id="ARBA00023015"/>
    </source>
</evidence>
<name>A0ABR3SS45_9PEZI</name>
<evidence type="ECO:0000256" key="7">
    <source>
        <dbReference type="SAM" id="MobiDB-lite"/>
    </source>
</evidence>
<protein>
    <recommendedName>
        <fullName evidence="8">BZIP domain-containing protein</fullName>
    </recommendedName>
</protein>
<keyword evidence="3" id="KW-0238">DNA-binding</keyword>
<evidence type="ECO:0000256" key="6">
    <source>
        <dbReference type="SAM" id="Coils"/>
    </source>
</evidence>
<comment type="subcellular location">
    <subcellularLocation>
        <location evidence="1">Nucleus</location>
    </subcellularLocation>
</comment>
<keyword evidence="10" id="KW-1185">Reference proteome</keyword>
<keyword evidence="2" id="KW-0805">Transcription regulation</keyword>
<dbReference type="PROSITE" id="PS00036">
    <property type="entry name" value="BZIP_BASIC"/>
    <property type="match status" value="1"/>
</dbReference>
<sequence>MERWPSTVTFPSSNPFLSPWASYWGGPFFVQSSENFEFWSECVQSSSSPSSGTSRRDPLPQNLQHNDNWLLDLEHHCFTTDIAGTAFGFALGNDLSPPDLLAPFTELPPTSVPDLPLDFFDPQNNQPSNNDWLAALDGGSAGIDSSPDLSTENISSAMLNESFLSTTLNPLFLDSASITEPSSSSSAPSSRTSPSSTSGSSFSADAPTAPAPPSSSSTTKTTKRKRAAVADEAGDANDDLTEKRRRNNLAAAKYRQKKVDRISELEGALADVEKERDELRLQLARRDAELDVMRRMMEKR</sequence>
<evidence type="ECO:0000256" key="3">
    <source>
        <dbReference type="ARBA" id="ARBA00023125"/>
    </source>
</evidence>
<evidence type="ECO:0000256" key="4">
    <source>
        <dbReference type="ARBA" id="ARBA00023163"/>
    </source>
</evidence>
<dbReference type="SUPFAM" id="SSF57959">
    <property type="entry name" value="Leucine zipper domain"/>
    <property type="match status" value="1"/>
</dbReference>
<accession>A0ABR3SS45</accession>
<dbReference type="SMART" id="SM00338">
    <property type="entry name" value="BRLZ"/>
    <property type="match status" value="1"/>
</dbReference>
<keyword evidence="4" id="KW-0804">Transcription</keyword>
<proteinExistence type="predicted"/>
<organism evidence="9 10">
    <name type="scientific">Neofusicoccum ribis</name>
    <dbReference type="NCBI Taxonomy" id="45134"/>
    <lineage>
        <taxon>Eukaryota</taxon>
        <taxon>Fungi</taxon>
        <taxon>Dikarya</taxon>
        <taxon>Ascomycota</taxon>
        <taxon>Pezizomycotina</taxon>
        <taxon>Dothideomycetes</taxon>
        <taxon>Dothideomycetes incertae sedis</taxon>
        <taxon>Botryosphaeriales</taxon>
        <taxon>Botryosphaeriaceae</taxon>
        <taxon>Neofusicoccum</taxon>
    </lineage>
</organism>
<gene>
    <name evidence="9" type="ORF">SLS56_005992</name>
</gene>
<dbReference type="PROSITE" id="PS50217">
    <property type="entry name" value="BZIP"/>
    <property type="match status" value="1"/>
</dbReference>
<dbReference type="CDD" id="cd14686">
    <property type="entry name" value="bZIP"/>
    <property type="match status" value="1"/>
</dbReference>
<dbReference type="PANTHER" id="PTHR13044:SF14">
    <property type="entry name" value="CRYPTOCEPHAL, ISOFORM A"/>
    <property type="match status" value="1"/>
</dbReference>
<evidence type="ECO:0000313" key="9">
    <source>
        <dbReference type="EMBL" id="KAL1628172.1"/>
    </source>
</evidence>
<keyword evidence="5" id="KW-0539">Nucleus</keyword>
<evidence type="ECO:0000259" key="8">
    <source>
        <dbReference type="PROSITE" id="PS50217"/>
    </source>
</evidence>
<keyword evidence="6" id="KW-0175">Coiled coil</keyword>
<evidence type="ECO:0000256" key="1">
    <source>
        <dbReference type="ARBA" id="ARBA00004123"/>
    </source>
</evidence>
<evidence type="ECO:0000313" key="10">
    <source>
        <dbReference type="Proteomes" id="UP001521116"/>
    </source>
</evidence>
<evidence type="ECO:0000256" key="5">
    <source>
        <dbReference type="ARBA" id="ARBA00023242"/>
    </source>
</evidence>
<dbReference type="InterPro" id="IPR004827">
    <property type="entry name" value="bZIP"/>
</dbReference>
<feature type="domain" description="BZIP" evidence="8">
    <location>
        <begin position="237"/>
        <end position="300"/>
    </location>
</feature>
<dbReference type="PANTHER" id="PTHR13044">
    <property type="entry name" value="ACTIVATING TRANSCRIPTION FACTOR ATF 4/5"/>
    <property type="match status" value="1"/>
</dbReference>
<reference evidence="9 10" key="1">
    <citation type="submission" date="2024-02" db="EMBL/GenBank/DDBJ databases">
        <title>De novo assembly and annotation of 12 fungi associated with fruit tree decline syndrome in Ontario, Canada.</title>
        <authorList>
            <person name="Sulman M."/>
            <person name="Ellouze W."/>
            <person name="Ilyukhin E."/>
        </authorList>
    </citation>
    <scope>NUCLEOTIDE SEQUENCE [LARGE SCALE GENOMIC DNA]</scope>
    <source>
        <strain evidence="9 10">M1-105</strain>
    </source>
</reference>
<feature type="coiled-coil region" evidence="6">
    <location>
        <begin position="255"/>
        <end position="289"/>
    </location>
</feature>
<comment type="caution">
    <text evidence="9">The sequence shown here is derived from an EMBL/GenBank/DDBJ whole genome shotgun (WGS) entry which is preliminary data.</text>
</comment>
<dbReference type="Pfam" id="PF07716">
    <property type="entry name" value="bZIP_2"/>
    <property type="match status" value="1"/>
</dbReference>
<dbReference type="EMBL" id="JAJVDC020000064">
    <property type="protein sequence ID" value="KAL1628172.1"/>
    <property type="molecule type" value="Genomic_DNA"/>
</dbReference>
<dbReference type="Gene3D" id="1.20.5.170">
    <property type="match status" value="1"/>
</dbReference>
<feature type="compositionally biased region" description="Low complexity" evidence="7">
    <location>
        <begin position="178"/>
        <end position="220"/>
    </location>
</feature>
<feature type="region of interest" description="Disordered" evidence="7">
    <location>
        <begin position="178"/>
        <end position="240"/>
    </location>
</feature>
<dbReference type="InterPro" id="IPR046347">
    <property type="entry name" value="bZIP_sf"/>
</dbReference>